<comment type="function">
    <text evidence="1">Responsible for the formation of the pyrimidine heterocycle in the thiamine biosynthesis pathway. Catalyzes the formation of hydroxymethylpyrimidine phosphate (HMP-P) from histidine and pyridoxal phosphate (PLP). The protein uses PLP and the active site histidine to form HMP-P, generating an inactive enzyme. The enzyme can only undergo a single turnover, which suggests it is a suicide enzyme.</text>
</comment>
<feature type="signal peptide" evidence="12">
    <location>
        <begin position="1"/>
        <end position="23"/>
    </location>
</feature>
<evidence type="ECO:0000256" key="1">
    <source>
        <dbReference type="ARBA" id="ARBA00003469"/>
    </source>
</evidence>
<comment type="similarity">
    <text evidence="3">Belongs to the NMT1/THI5 family.</text>
</comment>
<keyword evidence="15" id="KW-1185">Reference proteome</keyword>
<dbReference type="OrthoDB" id="9815602at2"/>
<dbReference type="GO" id="GO:0009228">
    <property type="term" value="P:thiamine biosynthetic process"/>
    <property type="evidence" value="ECO:0007669"/>
    <property type="project" value="UniProtKB-KW"/>
</dbReference>
<evidence type="ECO:0000256" key="7">
    <source>
        <dbReference type="ARBA" id="ARBA00022898"/>
    </source>
</evidence>
<accession>A0A0K9H0E0</accession>
<evidence type="ECO:0000256" key="4">
    <source>
        <dbReference type="ARBA" id="ARBA00011738"/>
    </source>
</evidence>
<dbReference type="PATRIC" id="fig|1679170.3.peg.2611"/>
<evidence type="ECO:0000313" key="14">
    <source>
        <dbReference type="EMBL" id="KMY52320.1"/>
    </source>
</evidence>
<evidence type="ECO:0000256" key="6">
    <source>
        <dbReference type="ARBA" id="ARBA00022723"/>
    </source>
</evidence>
<proteinExistence type="inferred from homology"/>
<evidence type="ECO:0000256" key="8">
    <source>
        <dbReference type="ARBA" id="ARBA00022977"/>
    </source>
</evidence>
<organism evidence="14 15">
    <name type="scientific">Peribacillus loiseleuriae</name>
    <dbReference type="NCBI Taxonomy" id="1679170"/>
    <lineage>
        <taxon>Bacteria</taxon>
        <taxon>Bacillati</taxon>
        <taxon>Bacillota</taxon>
        <taxon>Bacilli</taxon>
        <taxon>Bacillales</taxon>
        <taxon>Bacillaceae</taxon>
        <taxon>Peribacillus</taxon>
    </lineage>
</organism>
<dbReference type="AlphaFoldDB" id="A0A0K9H0E0"/>
<comment type="catalytic activity">
    <reaction evidence="11">
        <text>N(6)-(pyridoxal phosphate)-L-lysyl-[4-amino-5-hydroxymethyl-2-methylpyrimidine phosphate synthase] + L-histidyl-[4-amino-5-hydroxymethyl-2-methylpyrimidine phosphate synthase] + 2 Fe(3+) + 4 H2O = L-lysyl-[4-amino-5-hydroxymethyl-2-methylpyrimidine phosphate synthase] + (2S)-2-amino-5-hydroxy-4-oxopentanoyl-[4-amino-5-hydroxymethyl-2-methylpyrimidine phosphate synthase] + 4-amino-2-methyl-5-(phosphooxymethyl)pyrimidine + 3-oxopropanoate + 2 Fe(2+) + 2 H(+)</text>
        <dbReference type="Rhea" id="RHEA:65756"/>
        <dbReference type="Rhea" id="RHEA-COMP:16892"/>
        <dbReference type="Rhea" id="RHEA-COMP:16893"/>
        <dbReference type="Rhea" id="RHEA-COMP:16894"/>
        <dbReference type="Rhea" id="RHEA-COMP:16895"/>
        <dbReference type="ChEBI" id="CHEBI:15377"/>
        <dbReference type="ChEBI" id="CHEBI:15378"/>
        <dbReference type="ChEBI" id="CHEBI:29033"/>
        <dbReference type="ChEBI" id="CHEBI:29034"/>
        <dbReference type="ChEBI" id="CHEBI:29969"/>
        <dbReference type="ChEBI" id="CHEBI:29979"/>
        <dbReference type="ChEBI" id="CHEBI:33190"/>
        <dbReference type="ChEBI" id="CHEBI:58354"/>
        <dbReference type="ChEBI" id="CHEBI:143915"/>
        <dbReference type="ChEBI" id="CHEBI:157692"/>
    </reaction>
    <physiologicalReaction direction="left-to-right" evidence="11">
        <dbReference type="Rhea" id="RHEA:65757"/>
    </physiologicalReaction>
</comment>
<evidence type="ECO:0000259" key="13">
    <source>
        <dbReference type="Pfam" id="PF09084"/>
    </source>
</evidence>
<dbReference type="Proteomes" id="UP000037146">
    <property type="component" value="Unassembled WGS sequence"/>
</dbReference>
<dbReference type="GO" id="GO:0046872">
    <property type="term" value="F:metal ion binding"/>
    <property type="evidence" value="ECO:0007669"/>
    <property type="project" value="UniProtKB-KW"/>
</dbReference>
<keyword evidence="12" id="KW-0732">Signal</keyword>
<evidence type="ECO:0000256" key="3">
    <source>
        <dbReference type="ARBA" id="ARBA00009406"/>
    </source>
</evidence>
<dbReference type="PROSITE" id="PS51257">
    <property type="entry name" value="PROKAR_LIPOPROTEIN"/>
    <property type="match status" value="1"/>
</dbReference>
<protein>
    <recommendedName>
        <fullName evidence="10">Thiamine pyrimidine synthase</fullName>
    </recommendedName>
</protein>
<dbReference type="GO" id="GO:0016740">
    <property type="term" value="F:transferase activity"/>
    <property type="evidence" value="ECO:0007669"/>
    <property type="project" value="UniProtKB-KW"/>
</dbReference>
<evidence type="ECO:0000313" key="15">
    <source>
        <dbReference type="Proteomes" id="UP000037146"/>
    </source>
</evidence>
<keyword evidence="5" id="KW-0808">Transferase</keyword>
<dbReference type="InterPro" id="IPR027939">
    <property type="entry name" value="NMT1/THI5"/>
</dbReference>
<dbReference type="PANTHER" id="PTHR31528:SF1">
    <property type="entry name" value="4-AMINO-5-HYDROXYMETHYL-2-METHYLPYRIMIDINE PHOSPHATE SYNTHASE THI11-RELATED"/>
    <property type="match status" value="1"/>
</dbReference>
<keyword evidence="6" id="KW-0479">Metal-binding</keyword>
<dbReference type="RefSeq" id="WP_049683704.1">
    <property type="nucleotide sequence ID" value="NZ_LFZW01000001.1"/>
</dbReference>
<dbReference type="SUPFAM" id="SSF53850">
    <property type="entry name" value="Periplasmic binding protein-like II"/>
    <property type="match status" value="1"/>
</dbReference>
<reference evidence="15" key="1">
    <citation type="submission" date="2015-07" db="EMBL/GenBank/DDBJ databases">
        <title>Genome sequencing project for genomic taxonomy and phylogenomics of Bacillus-like bacteria.</title>
        <authorList>
            <person name="Liu B."/>
            <person name="Wang J."/>
            <person name="Zhu Y."/>
            <person name="Liu G."/>
            <person name="Chen Q."/>
            <person name="Chen Z."/>
            <person name="Lan J."/>
            <person name="Che J."/>
            <person name="Ge C."/>
            <person name="Shi H."/>
            <person name="Pan Z."/>
            <person name="Liu X."/>
        </authorList>
    </citation>
    <scope>NUCLEOTIDE SEQUENCE [LARGE SCALE GENOMIC DNA]</scope>
    <source>
        <strain evidence="15">FJAT-27997</strain>
    </source>
</reference>
<dbReference type="Pfam" id="PF09084">
    <property type="entry name" value="NMT1"/>
    <property type="match status" value="1"/>
</dbReference>
<dbReference type="PANTHER" id="PTHR31528">
    <property type="entry name" value="4-AMINO-5-HYDROXYMETHYL-2-METHYLPYRIMIDINE PHOSPHATE SYNTHASE THI11-RELATED"/>
    <property type="match status" value="1"/>
</dbReference>
<sequence length="343" mass="37484">MKAKVILAVLLVLVLMFVTACGAKEQASKESDSAKLQPIRVANWSKPITEQTNLLVDEKKQFFKDKGLEVTVIPGAGGGDAIKNIVTGQADIAFTDPGSLFFALDKGEKLKVIYNIYPQNVFNIVSRKDKNLIKPQDLKGKTIGVYSLTSGTRQNLLVLLHQAGLAEKDVKIVETGLLNFAPLMQGQVDATAATDTGLVIGKQKGLGEVNVIQVKDYLNVPSDLFVVTEKAYKEKKETLKAFLEAYRSSAQWMIKNPEEAASLASEYAIDGKDEQQNLRIITLRNASSVSPETESKGLGVLDKSVLQKAANTYQKLGLIDSKIDMNEVVSDDILPNIKTEEKK</sequence>
<name>A0A0K9H0E0_9BACI</name>
<feature type="chain" id="PRO_5038762286" description="Thiamine pyrimidine synthase" evidence="12">
    <location>
        <begin position="24"/>
        <end position="343"/>
    </location>
</feature>
<evidence type="ECO:0000256" key="11">
    <source>
        <dbReference type="ARBA" id="ARBA00048179"/>
    </source>
</evidence>
<evidence type="ECO:0000256" key="10">
    <source>
        <dbReference type="ARBA" id="ARBA00033171"/>
    </source>
</evidence>
<dbReference type="EMBL" id="LFZW01000001">
    <property type="protein sequence ID" value="KMY52320.1"/>
    <property type="molecule type" value="Genomic_DNA"/>
</dbReference>
<evidence type="ECO:0000256" key="9">
    <source>
        <dbReference type="ARBA" id="ARBA00023004"/>
    </source>
</evidence>
<gene>
    <name evidence="14" type="ORF">AC625_11550</name>
</gene>
<keyword evidence="9" id="KW-0408">Iron</keyword>
<dbReference type="InterPro" id="IPR015168">
    <property type="entry name" value="SsuA/THI5"/>
</dbReference>
<evidence type="ECO:0000256" key="2">
    <source>
        <dbReference type="ARBA" id="ARBA00004948"/>
    </source>
</evidence>
<comment type="pathway">
    <text evidence="2">Cofactor biosynthesis; thiamine diphosphate biosynthesis.</text>
</comment>
<feature type="domain" description="SsuA/THI5-like" evidence="13">
    <location>
        <begin position="50"/>
        <end position="260"/>
    </location>
</feature>
<dbReference type="Gene3D" id="3.40.190.10">
    <property type="entry name" value="Periplasmic binding protein-like II"/>
    <property type="match status" value="2"/>
</dbReference>
<comment type="subunit">
    <text evidence="4">Homodimer.</text>
</comment>
<evidence type="ECO:0000256" key="5">
    <source>
        <dbReference type="ARBA" id="ARBA00022679"/>
    </source>
</evidence>
<evidence type="ECO:0000256" key="12">
    <source>
        <dbReference type="SAM" id="SignalP"/>
    </source>
</evidence>
<keyword evidence="7" id="KW-0663">Pyridoxal phosphate</keyword>
<keyword evidence="8" id="KW-0784">Thiamine biosynthesis</keyword>
<comment type="caution">
    <text evidence="14">The sequence shown here is derived from an EMBL/GenBank/DDBJ whole genome shotgun (WGS) entry which is preliminary data.</text>
</comment>
<dbReference type="STRING" id="1679170.AC625_11550"/>